<dbReference type="Proteomes" id="UP000054549">
    <property type="component" value="Unassembled WGS sequence"/>
</dbReference>
<dbReference type="EMBL" id="KN818475">
    <property type="protein sequence ID" value="KIL55771.1"/>
    <property type="molecule type" value="Genomic_DNA"/>
</dbReference>
<protein>
    <submittedName>
        <fullName evidence="1">Uncharacterized protein</fullName>
    </submittedName>
</protein>
<proteinExistence type="predicted"/>
<evidence type="ECO:0000313" key="1">
    <source>
        <dbReference type="EMBL" id="KIL55771.1"/>
    </source>
</evidence>
<dbReference type="SUPFAM" id="SSF82171">
    <property type="entry name" value="DPP6 N-terminal domain-like"/>
    <property type="match status" value="1"/>
</dbReference>
<gene>
    <name evidence="1" type="ORF">M378DRAFT_17648</name>
</gene>
<dbReference type="InParanoid" id="A0A0C2WGK8"/>
<keyword evidence="2" id="KW-1185">Reference proteome</keyword>
<dbReference type="Gene3D" id="2.130.10.10">
    <property type="entry name" value="YVTN repeat-like/Quinoprotein amine dehydrogenase"/>
    <property type="match status" value="1"/>
</dbReference>
<dbReference type="OrthoDB" id="3027122at2759"/>
<sequence>MSSDLHQLLSDTLRFISKFYAGINRSALHTYHSALPFTPTSSLLYRRYIKEPQHNICLIEGGPEKWDALLAHLNHGGRGVDFIKFSLDSTLFISCSELFRNDPGKLKIWDTAMGNPISTILGDRFAFTNDFSTIASSSDNIITYYNMDGSTRSTVTTSSKIQHTSDIIRASDSARSRPRLLDTADTQSDYERLIIDRSNTWRKAAADYADESPRVFGDYAMAITIIPHSPTFITHSPTIFPD</sequence>
<dbReference type="InterPro" id="IPR015943">
    <property type="entry name" value="WD40/YVTN_repeat-like_dom_sf"/>
</dbReference>
<accession>A0A0C2WGK8</accession>
<reference evidence="1 2" key="1">
    <citation type="submission" date="2014-04" db="EMBL/GenBank/DDBJ databases">
        <title>Evolutionary Origins and Diversification of the Mycorrhizal Mutualists.</title>
        <authorList>
            <consortium name="DOE Joint Genome Institute"/>
            <consortium name="Mycorrhizal Genomics Consortium"/>
            <person name="Kohler A."/>
            <person name="Kuo A."/>
            <person name="Nagy L.G."/>
            <person name="Floudas D."/>
            <person name="Copeland A."/>
            <person name="Barry K.W."/>
            <person name="Cichocki N."/>
            <person name="Veneault-Fourrey C."/>
            <person name="LaButti K."/>
            <person name="Lindquist E.A."/>
            <person name="Lipzen A."/>
            <person name="Lundell T."/>
            <person name="Morin E."/>
            <person name="Murat C."/>
            <person name="Riley R."/>
            <person name="Ohm R."/>
            <person name="Sun H."/>
            <person name="Tunlid A."/>
            <person name="Henrissat B."/>
            <person name="Grigoriev I.V."/>
            <person name="Hibbett D.S."/>
            <person name="Martin F."/>
        </authorList>
    </citation>
    <scope>NUCLEOTIDE SEQUENCE [LARGE SCALE GENOMIC DNA]</scope>
    <source>
        <strain evidence="1 2">Koide BX008</strain>
    </source>
</reference>
<evidence type="ECO:0000313" key="2">
    <source>
        <dbReference type="Proteomes" id="UP000054549"/>
    </source>
</evidence>
<dbReference type="STRING" id="946122.A0A0C2WGK8"/>
<name>A0A0C2WGK8_AMAMK</name>
<dbReference type="HOGENOM" id="CLU_1146935_0_0_1"/>
<dbReference type="AlphaFoldDB" id="A0A0C2WGK8"/>
<organism evidence="1 2">
    <name type="scientific">Amanita muscaria (strain Koide BX008)</name>
    <dbReference type="NCBI Taxonomy" id="946122"/>
    <lineage>
        <taxon>Eukaryota</taxon>
        <taxon>Fungi</taxon>
        <taxon>Dikarya</taxon>
        <taxon>Basidiomycota</taxon>
        <taxon>Agaricomycotina</taxon>
        <taxon>Agaricomycetes</taxon>
        <taxon>Agaricomycetidae</taxon>
        <taxon>Agaricales</taxon>
        <taxon>Pluteineae</taxon>
        <taxon>Amanitaceae</taxon>
        <taxon>Amanita</taxon>
    </lineage>
</organism>